<evidence type="ECO:0000313" key="1">
    <source>
        <dbReference type="EMBL" id="OAO82612.1"/>
    </source>
</evidence>
<protein>
    <submittedName>
        <fullName evidence="1">Uncharacterized protein</fullName>
    </submittedName>
</protein>
<proteinExistence type="predicted"/>
<dbReference type="Proteomes" id="UP000078336">
    <property type="component" value="Unassembled WGS sequence"/>
</dbReference>
<dbReference type="PATRIC" id="fig|33934.7.peg.1711"/>
<gene>
    <name evidence="1" type="ORF">TAF16_0232</name>
</gene>
<evidence type="ECO:0000313" key="2">
    <source>
        <dbReference type="Proteomes" id="UP000078336"/>
    </source>
</evidence>
<organism evidence="1 2">
    <name type="scientific">Anoxybacillus flavithermus</name>
    <dbReference type="NCBI Taxonomy" id="33934"/>
    <lineage>
        <taxon>Bacteria</taxon>
        <taxon>Bacillati</taxon>
        <taxon>Bacillota</taxon>
        <taxon>Bacilli</taxon>
        <taxon>Bacillales</taxon>
        <taxon>Anoxybacillaceae</taxon>
        <taxon>Anoxybacillus</taxon>
    </lineage>
</organism>
<comment type="caution">
    <text evidence="1">The sequence shown here is derived from an EMBL/GenBank/DDBJ whole genome shotgun (WGS) entry which is preliminary data.</text>
</comment>
<dbReference type="EMBL" id="LUCQ01000018">
    <property type="protein sequence ID" value="OAO82612.1"/>
    <property type="molecule type" value="Genomic_DNA"/>
</dbReference>
<accession>A0A178TP07</accession>
<dbReference type="AlphaFoldDB" id="A0A178TP07"/>
<keyword evidence="2" id="KW-1185">Reference proteome</keyword>
<reference evidence="1 2" key="1">
    <citation type="submission" date="2016-03" db="EMBL/GenBank/DDBJ databases">
        <title>Spore heat resistance.</title>
        <authorList>
            <person name="Boekhorst J."/>
            <person name="Berendsen E.M."/>
            <person name="Wells-Bennik M.H."/>
            <person name="Kuipers O.P."/>
        </authorList>
    </citation>
    <scope>NUCLEOTIDE SEQUENCE [LARGE SCALE GENOMIC DNA]</scope>
    <source>
        <strain evidence="1 2">AF16</strain>
    </source>
</reference>
<name>A0A178TP07_9BACL</name>
<sequence>MELMKNDVTFYLLENKLDPHRAHEAMIKEYLESGQPIPYYIKGVKDFIKISQQLAIELDRKEQMAKRDREKAEQKETIINYILNLSKDEIKDIYKKYKDVVSYSDKLVLHDVYVMKYTDYEMSKKDIDQHMINVFTRIYKEQLQPV</sequence>